<evidence type="ECO:0000313" key="2">
    <source>
        <dbReference type="EMBL" id="KAK3800713.1"/>
    </source>
</evidence>
<name>A0AAE1ECA7_9GAST</name>
<evidence type="ECO:0000256" key="1">
    <source>
        <dbReference type="SAM" id="MobiDB-lite"/>
    </source>
</evidence>
<evidence type="ECO:0000313" key="3">
    <source>
        <dbReference type="Proteomes" id="UP001283361"/>
    </source>
</evidence>
<organism evidence="2 3">
    <name type="scientific">Elysia crispata</name>
    <name type="common">lettuce slug</name>
    <dbReference type="NCBI Taxonomy" id="231223"/>
    <lineage>
        <taxon>Eukaryota</taxon>
        <taxon>Metazoa</taxon>
        <taxon>Spiralia</taxon>
        <taxon>Lophotrochozoa</taxon>
        <taxon>Mollusca</taxon>
        <taxon>Gastropoda</taxon>
        <taxon>Heterobranchia</taxon>
        <taxon>Euthyneura</taxon>
        <taxon>Panpulmonata</taxon>
        <taxon>Sacoglossa</taxon>
        <taxon>Placobranchoidea</taxon>
        <taxon>Plakobranchidae</taxon>
        <taxon>Elysia</taxon>
    </lineage>
</organism>
<dbReference type="AlphaFoldDB" id="A0AAE1ECA7"/>
<sequence>MKNLSPGPIHEGHRPDINNRSSIEVTSTHSVDIARQFDTLKDRLNQIHLPNEYKVHDNTVGIKNECKSALKIISKTARYPVTGRQLLSNISRSPEGYAHAEQEVEALFTIFQAQINCLQSEYSTLVVESTFEEETGRLFRSFQTTQMYSVTARCQT</sequence>
<gene>
    <name evidence="2" type="ORF">RRG08_003119</name>
</gene>
<reference evidence="2" key="1">
    <citation type="journal article" date="2023" name="G3 (Bethesda)">
        <title>A reference genome for the long-term kleptoplast-retaining sea slug Elysia crispata morphotype clarki.</title>
        <authorList>
            <person name="Eastman K.E."/>
            <person name="Pendleton A.L."/>
            <person name="Shaikh M.A."/>
            <person name="Suttiyut T."/>
            <person name="Ogas R."/>
            <person name="Tomko P."/>
            <person name="Gavelis G."/>
            <person name="Widhalm J.R."/>
            <person name="Wisecaver J.H."/>
        </authorList>
    </citation>
    <scope>NUCLEOTIDE SEQUENCE</scope>
    <source>
        <strain evidence="2">ECLA1</strain>
    </source>
</reference>
<dbReference type="Proteomes" id="UP001283361">
    <property type="component" value="Unassembled WGS sequence"/>
</dbReference>
<comment type="caution">
    <text evidence="2">The sequence shown here is derived from an EMBL/GenBank/DDBJ whole genome shotgun (WGS) entry which is preliminary data.</text>
</comment>
<keyword evidence="3" id="KW-1185">Reference proteome</keyword>
<feature type="region of interest" description="Disordered" evidence="1">
    <location>
        <begin position="1"/>
        <end position="23"/>
    </location>
</feature>
<accession>A0AAE1ECA7</accession>
<proteinExistence type="predicted"/>
<protein>
    <submittedName>
        <fullName evidence="2">Uncharacterized protein</fullName>
    </submittedName>
</protein>
<dbReference type="EMBL" id="JAWDGP010000422">
    <property type="protein sequence ID" value="KAK3800713.1"/>
    <property type="molecule type" value="Genomic_DNA"/>
</dbReference>